<keyword evidence="34" id="KW-0899">Viral immunoevasion</keyword>
<evidence type="ECO:0000256" key="17">
    <source>
        <dbReference type="ARBA" id="ARBA00022647"/>
    </source>
</evidence>
<keyword evidence="15" id="KW-1162">Viral penetration into host cytoplasm</keyword>
<accession>A0A384VY40</accession>
<evidence type="ECO:0000313" key="43">
    <source>
        <dbReference type="EMBL" id="ASZ85276.1"/>
    </source>
</evidence>
<protein>
    <recommendedName>
        <fullName evidence="10">Envelopment polyprotein</fullName>
    </recommendedName>
    <alternativeName>
        <fullName evidence="36">M polyprotein</fullName>
    </alternativeName>
</protein>
<keyword evidence="32" id="KW-0325">Glycoprotein</keyword>
<keyword evidence="31" id="KW-1015">Disulfide bond</keyword>
<evidence type="ECO:0000256" key="36">
    <source>
        <dbReference type="ARBA" id="ARBA00031199"/>
    </source>
</evidence>
<dbReference type="InterPro" id="IPR048790">
    <property type="entry name" value="Gn-B_hanta"/>
</dbReference>
<evidence type="ECO:0000256" key="12">
    <source>
        <dbReference type="ARBA" id="ARBA00022506"/>
    </source>
</evidence>
<evidence type="ECO:0000259" key="39">
    <source>
        <dbReference type="Pfam" id="PF01567"/>
    </source>
</evidence>
<feature type="domain" description="Hantavirus glycoprotein Gc N-terminal" evidence="38">
    <location>
        <begin position="649"/>
        <end position="966"/>
    </location>
</feature>
<evidence type="ECO:0000256" key="20">
    <source>
        <dbReference type="ARBA" id="ARBA00022729"/>
    </source>
</evidence>
<keyword evidence="25" id="KW-0862">Zinc</keyword>
<keyword evidence="16" id="KW-1090">Inhibition of host innate immune response by virus</keyword>
<comment type="similarity">
    <text evidence="9">Belongs to the hantavirus envelope glycoprotein family.</text>
</comment>
<dbReference type="GO" id="GO:0044167">
    <property type="term" value="C:host cell endoplasmic reticulum membrane"/>
    <property type="evidence" value="ECO:0007669"/>
    <property type="project" value="UniProtKB-SubCell"/>
</dbReference>
<dbReference type="Pfam" id="PF20682">
    <property type="entry name" value="Hanta_Gc_C"/>
    <property type="match status" value="1"/>
</dbReference>
<keyword evidence="27" id="KW-1043">Host membrane</keyword>
<dbReference type="GO" id="GO:0019062">
    <property type="term" value="P:virion attachment to host cell"/>
    <property type="evidence" value="ECO:0007669"/>
    <property type="project" value="UniProtKB-KW"/>
</dbReference>
<evidence type="ECO:0000259" key="38">
    <source>
        <dbReference type="Pfam" id="PF01561"/>
    </source>
</evidence>
<evidence type="ECO:0000256" key="35">
    <source>
        <dbReference type="ARBA" id="ARBA00023296"/>
    </source>
</evidence>
<keyword evidence="35" id="KW-1160">Virus entry into host cell</keyword>
<dbReference type="GO" id="GO:0044178">
    <property type="term" value="C:host cell Golgi membrane"/>
    <property type="evidence" value="ECO:0007669"/>
    <property type="project" value="UniProtKB-SubCell"/>
</dbReference>
<evidence type="ECO:0000256" key="24">
    <source>
        <dbReference type="ARBA" id="ARBA00022812"/>
    </source>
</evidence>
<evidence type="ECO:0000256" key="11">
    <source>
        <dbReference type="ARBA" id="ARBA00022482"/>
    </source>
</evidence>
<dbReference type="GO" id="GO:0039654">
    <property type="term" value="P:fusion of virus membrane with host endosome membrane"/>
    <property type="evidence" value="ECO:0007669"/>
    <property type="project" value="UniProtKB-KW"/>
</dbReference>
<keyword evidence="19" id="KW-0479">Metal-binding</keyword>
<evidence type="ECO:0000256" key="29">
    <source>
        <dbReference type="ARBA" id="ARBA00023136"/>
    </source>
</evidence>
<dbReference type="GO" id="GO:0052170">
    <property type="term" value="P:symbiont-mediated suppression of host innate immune response"/>
    <property type="evidence" value="ECO:0007669"/>
    <property type="project" value="UniProtKB-KW"/>
</dbReference>
<evidence type="ECO:0000256" key="9">
    <source>
        <dbReference type="ARBA" id="ARBA00005839"/>
    </source>
</evidence>
<organism evidence="43">
    <name type="scientific">Xuan son virus</name>
    <dbReference type="NCBI Taxonomy" id="1303862"/>
    <lineage>
        <taxon>Viruses</taxon>
        <taxon>Riboviria</taxon>
        <taxon>Orthornavirae</taxon>
        <taxon>Negarnaviricota</taxon>
        <taxon>Polyploviricotina</taxon>
        <taxon>Bunyaviricetes</taxon>
        <taxon>Elliovirales</taxon>
        <taxon>Hantaviridae</taxon>
        <taxon>Mammantavirinae</taxon>
        <taxon>Mobatvirus</taxon>
        <taxon>Mobatvirus xuansonense</taxon>
    </lineage>
</organism>
<keyword evidence="18 37" id="KW-0812">Transmembrane</keyword>
<dbReference type="InterPro" id="IPR002534">
    <property type="entry name" value="Hanta_Gn-H"/>
</dbReference>
<dbReference type="GO" id="GO:0007165">
    <property type="term" value="P:signal transduction"/>
    <property type="evidence" value="ECO:0007669"/>
    <property type="project" value="InterPro"/>
</dbReference>
<evidence type="ECO:0000256" key="30">
    <source>
        <dbReference type="ARBA" id="ARBA00023147"/>
    </source>
</evidence>
<dbReference type="InterPro" id="IPR048791">
    <property type="entry name" value="Gc_C_bunya"/>
</dbReference>
<evidence type="ECO:0000256" key="5">
    <source>
        <dbReference type="ARBA" id="ARBA00004381"/>
    </source>
</evidence>
<dbReference type="Pfam" id="PF01567">
    <property type="entry name" value="Hanta_Gn-H"/>
    <property type="match status" value="1"/>
</dbReference>
<reference evidence="43" key="1">
    <citation type="submission" date="2017-02" db="EMBL/GenBank/DDBJ databases">
        <title>Epidemic of bat-borne hantaviruses in Southern China.</title>
        <authorList>
            <person name="Xu L."/>
            <person name="He B."/>
            <person name="Tan Z."/>
            <person name="Tu C."/>
        </authorList>
    </citation>
    <scope>NUCLEOTIDE SEQUENCE</scope>
    <source>
        <strain evidence="43">AR18</strain>
    </source>
</reference>
<sequence>MKPIILSLLLGFIGAKQTTDLHFQCPHSPRQDTGFSHGFLELPIVTDPSQNFPMIESSCPFDLHQVRKQVLPVTTLEWAKKTSTTSTTNAGATTFEAKQSEQTLKGICALPQGFVNNLVYGRKALTCFEFSCNKTSCLPTLHVLIPQQVCATVRTCLLTWGTKKINLYFERTFCPHGLIVSGECFQPFYGSPSQLQSLHIMQIMTTCFLVIEGAKTNKVLTYLEGLAKTNPTCTDNQFYAQYVCFLSGYSLFITIPKPGDHMSADVASQMVVFPYGEDHDKPEHGQGNFRIAGEVDMKAPSSGTETIKGVGLSGQILYTSLFAYPKEVSTKHHYLLSKGYLPKVNYTSCDHKVLPLVWRGMVHIAGNVEKLEPCKVFCTLSGPGAACEAFSSTGIFNISSPTCLIGKLHKYKELEDHINFVCQRIDTDIVIYCNGQRKVIKTKTLVVGQCIYSITSVLSLIPSVAHSLAVEVCVQGFHGWATICLLITFCFGWIIIPSLTWLIIQVIKFIMIITNKHTGESRLRYLLEKVKTEFQNTIGNTTCPTCHRECSCKEELQSHMDFCAKGSCPYCMKDLHPSEHILQEHFKHCPLTDRYVSKVKDAIKGPSPTTLCYRRLNTFRYRNRCFIGIVWLLLLFIEMLCWAASAQKTDIPTEWQDTAHGVGYVPMHLDYELDFSLVSGSGYVHKRILEKPDDERSKIPLTIKIGPQQIVASVQYLGHWMDAEVNVKSSFHCYGECKKYSYPWQFAYCQQEIDFQYESGWGCNPLDCPGVGTGCTACGIFLDKITPKASVYKIVNVKYYRSVSYQLGTESQQKDIDTNDCITSNHVKICLMGTMSNLQIGDTLVFLGPISGGALLIRQWCQTNCRLGDPGDIMIMNSDIRCPEFPGTMSKKCQFATEPLCVYQGNQLSGYKKLLQTIDSFISLNMTEPKLVGLNLMWADPDGIYKDHVNVVVNKELAFEELSENPCTLDLTVFSIEGSWGSGIGFTLTCHVSLTECSSFLTTIKACDKAMCYGGSAAELTRGQNTIVVQGKGGHSGSSFMCCHDDTCSKNSKKASPPHLERVGGDMTLTSHAYSDGAPECGVLCRLTKVGEWISGMFHGNWWVLLILLGVALVSIIILSLMCPSRRH</sequence>
<evidence type="ECO:0000256" key="28">
    <source>
        <dbReference type="ARBA" id="ARBA00022989"/>
    </source>
</evidence>
<evidence type="ECO:0000256" key="15">
    <source>
        <dbReference type="ARBA" id="ARBA00022595"/>
    </source>
</evidence>
<dbReference type="GO" id="GO:0008270">
    <property type="term" value="F:zinc ion binding"/>
    <property type="evidence" value="ECO:0007669"/>
    <property type="project" value="UniProtKB-KW"/>
</dbReference>
<feature type="domain" description="Hantavirus glycoprotein Gn head" evidence="39">
    <location>
        <begin position="24"/>
        <end position="368"/>
    </location>
</feature>
<evidence type="ECO:0000256" key="32">
    <source>
        <dbReference type="ARBA" id="ARBA00023180"/>
    </source>
</evidence>
<feature type="domain" description="Glycoprotein Gn base hantavirus" evidence="41">
    <location>
        <begin position="377"/>
        <end position="478"/>
    </location>
</feature>
<evidence type="ECO:0000256" key="23">
    <source>
        <dbReference type="ARBA" id="ARBA00022804"/>
    </source>
</evidence>
<dbReference type="GO" id="GO:0046718">
    <property type="term" value="P:symbiont entry into host cell"/>
    <property type="evidence" value="ECO:0007669"/>
    <property type="project" value="UniProtKB-KW"/>
</dbReference>
<evidence type="ECO:0000256" key="14">
    <source>
        <dbReference type="ARBA" id="ARBA00022581"/>
    </source>
</evidence>
<keyword evidence="14" id="KW-0945">Host-virus interaction</keyword>
<keyword evidence="17" id="KW-1110">Inhibition of host TRAFs by virus</keyword>
<evidence type="ECO:0000259" key="42">
    <source>
        <dbReference type="Pfam" id="PF20682"/>
    </source>
</evidence>
<dbReference type="Pfam" id="PF20679">
    <property type="entry name" value="Hanta_Gn-B"/>
    <property type="match status" value="1"/>
</dbReference>
<feature type="transmembrane region" description="Helical" evidence="37">
    <location>
        <begin position="1102"/>
        <end position="1123"/>
    </location>
</feature>
<evidence type="ECO:0000256" key="18">
    <source>
        <dbReference type="ARBA" id="ARBA00022692"/>
    </source>
</evidence>
<dbReference type="Pfam" id="PF10538">
    <property type="entry name" value="ITAM_Cys-rich"/>
    <property type="match status" value="1"/>
</dbReference>
<keyword evidence="28 37" id="KW-1133">Transmembrane helix</keyword>
<feature type="transmembrane region" description="Helical" evidence="37">
    <location>
        <begin position="477"/>
        <end position="504"/>
    </location>
</feature>
<feature type="transmembrane region" description="Helical" evidence="37">
    <location>
        <begin position="625"/>
        <end position="645"/>
    </location>
</feature>
<dbReference type="GO" id="GO:0055036">
    <property type="term" value="C:virion membrane"/>
    <property type="evidence" value="ECO:0007669"/>
    <property type="project" value="UniProtKB-SubCell"/>
</dbReference>
<keyword evidence="13" id="KW-1170">Fusion of virus membrane with host endosomal membrane</keyword>
<evidence type="ECO:0000256" key="2">
    <source>
        <dbReference type="ARBA" id="ARBA00004181"/>
    </source>
</evidence>
<evidence type="ECO:0000256" key="27">
    <source>
        <dbReference type="ARBA" id="ARBA00022870"/>
    </source>
</evidence>
<keyword evidence="11" id="KW-1113">Inhibition of host RLR pathway by virus</keyword>
<dbReference type="Pfam" id="PF01561">
    <property type="entry name" value="Hanta_Gc_N"/>
    <property type="match status" value="1"/>
</dbReference>
<evidence type="ECO:0000256" key="7">
    <source>
        <dbReference type="ARBA" id="ARBA00004426"/>
    </source>
</evidence>
<evidence type="ECO:0000256" key="6">
    <source>
        <dbReference type="ARBA" id="ARBA00004385"/>
    </source>
</evidence>
<proteinExistence type="inferred from homology"/>
<feature type="domain" description="Glycoprotein Gc C-terminal bunyavirales" evidence="42">
    <location>
        <begin position="969"/>
        <end position="1128"/>
    </location>
</feature>
<keyword evidence="29 37" id="KW-0472">Membrane</keyword>
<evidence type="ECO:0000256" key="4">
    <source>
        <dbReference type="ARBA" id="ARBA00004252"/>
    </source>
</evidence>
<evidence type="ECO:0000256" key="16">
    <source>
        <dbReference type="ARBA" id="ARBA00022632"/>
    </source>
</evidence>
<evidence type="ECO:0000256" key="25">
    <source>
        <dbReference type="ARBA" id="ARBA00022833"/>
    </source>
</evidence>
<evidence type="ECO:0000256" key="13">
    <source>
        <dbReference type="ARBA" id="ARBA00022510"/>
    </source>
</evidence>
<dbReference type="EMBL" id="KY662268">
    <property type="protein sequence ID" value="ASZ85276.1"/>
    <property type="molecule type" value="Viral_cRNA"/>
</dbReference>
<evidence type="ECO:0000256" key="31">
    <source>
        <dbReference type="ARBA" id="ARBA00023157"/>
    </source>
</evidence>
<keyword evidence="33" id="KW-1038">Host endoplasmic reticulum</keyword>
<keyword evidence="23" id="KW-1161">Viral attachment to host cell</keyword>
<keyword evidence="12" id="KW-1168">Fusion of virus membrane with host membrane</keyword>
<evidence type="ECO:0000256" key="34">
    <source>
        <dbReference type="ARBA" id="ARBA00023280"/>
    </source>
</evidence>
<evidence type="ECO:0000256" key="26">
    <source>
        <dbReference type="ARBA" id="ARBA00022844"/>
    </source>
</evidence>
<evidence type="ECO:0000259" key="40">
    <source>
        <dbReference type="Pfam" id="PF10538"/>
    </source>
</evidence>
<name>A0A384VY40_9VIRU</name>
<evidence type="ECO:0000256" key="37">
    <source>
        <dbReference type="SAM" id="Phobius"/>
    </source>
</evidence>
<dbReference type="GO" id="GO:0044228">
    <property type="term" value="C:host cell surface"/>
    <property type="evidence" value="ECO:0007669"/>
    <property type="project" value="UniProtKB-SubCell"/>
</dbReference>
<evidence type="ECO:0000256" key="21">
    <source>
        <dbReference type="ARBA" id="ARBA00022737"/>
    </source>
</evidence>
<feature type="domain" description="ITAM" evidence="40">
    <location>
        <begin position="614"/>
        <end position="642"/>
    </location>
</feature>
<dbReference type="GO" id="GO:0033650">
    <property type="term" value="C:host cell mitochondrion"/>
    <property type="evidence" value="ECO:0007669"/>
    <property type="project" value="UniProtKB-SubCell"/>
</dbReference>
<evidence type="ECO:0000256" key="19">
    <source>
        <dbReference type="ARBA" id="ARBA00022723"/>
    </source>
</evidence>
<dbReference type="InterPro" id="IPR012316">
    <property type="entry name" value="ITAM_motif_hantavir-typ"/>
</dbReference>
<keyword evidence="26" id="KW-0946">Virion</keyword>
<evidence type="ECO:0000256" key="22">
    <source>
        <dbReference type="ARBA" id="ARBA00022771"/>
    </source>
</evidence>
<keyword evidence="30" id="KW-1045">Host mitochondrion</keyword>
<dbReference type="InterPro" id="IPR002532">
    <property type="entry name" value="Hanta_Gc_N"/>
</dbReference>
<keyword evidence="24" id="KW-1040">Host Golgi apparatus</keyword>
<evidence type="ECO:0000259" key="41">
    <source>
        <dbReference type="Pfam" id="PF20679"/>
    </source>
</evidence>
<evidence type="ECO:0000256" key="10">
    <source>
        <dbReference type="ARBA" id="ARBA00015294"/>
    </source>
</evidence>
<evidence type="ECO:0000256" key="3">
    <source>
        <dbReference type="ARBA" id="ARBA00004244"/>
    </source>
</evidence>
<keyword evidence="20" id="KW-0732">Signal</keyword>
<comment type="subcellular location">
    <subcellularLocation>
        <location evidence="4">Host Golgi apparatus membrane</location>
        <topology evidence="4">Multi-pass membrane protein</topology>
    </subcellularLocation>
    <subcellularLocation>
        <location evidence="3">Host Golgi apparatus membrane</location>
        <topology evidence="3">Single-pass type I membrane protein</topology>
    </subcellularLocation>
    <subcellularLocation>
        <location evidence="7">Host cell surface</location>
    </subcellularLocation>
    <subcellularLocation>
        <location evidence="1">Host endoplasmic reticulum membrane</location>
        <topology evidence="1">Multi-pass membrane protein</topology>
    </subcellularLocation>
    <subcellularLocation>
        <location evidence="8">Host endoplasmic reticulum membrane</location>
        <topology evidence="8">Single-pass type I membrane protein</topology>
    </subcellularLocation>
    <subcellularLocation>
        <location evidence="2">Host mitochondrion</location>
    </subcellularLocation>
    <subcellularLocation>
        <location evidence="6">Virion membrane</location>
        <topology evidence="6">Multi-pass membrane protein</topology>
    </subcellularLocation>
    <subcellularLocation>
        <location evidence="5">Virion membrane</location>
        <topology evidence="5">Single-pass membrane protein</topology>
    </subcellularLocation>
</comment>
<evidence type="ECO:0000256" key="8">
    <source>
        <dbReference type="ARBA" id="ARBA00004482"/>
    </source>
</evidence>
<evidence type="ECO:0000256" key="1">
    <source>
        <dbReference type="ARBA" id="ARBA00004153"/>
    </source>
</evidence>
<dbReference type="Gene3D" id="1.10.8.1320">
    <property type="match status" value="1"/>
</dbReference>
<evidence type="ECO:0000256" key="33">
    <source>
        <dbReference type="ARBA" id="ARBA00023184"/>
    </source>
</evidence>
<keyword evidence="21" id="KW-0677">Repeat</keyword>
<dbReference type="GO" id="GO:0039527">
    <property type="term" value="P:symbiont-mediated suppression of host TRAF-mediated signal transduction"/>
    <property type="evidence" value="ECO:0007669"/>
    <property type="project" value="UniProtKB-KW"/>
</dbReference>
<keyword evidence="22" id="KW-0863">Zinc-finger</keyword>